<evidence type="ECO:0000313" key="4">
    <source>
        <dbReference type="Proteomes" id="UP000327118"/>
    </source>
</evidence>
<dbReference type="Proteomes" id="UP000327118">
    <property type="component" value="Unassembled WGS sequence"/>
</dbReference>
<feature type="transmembrane region" description="Helical" evidence="2">
    <location>
        <begin position="21"/>
        <end position="40"/>
    </location>
</feature>
<keyword evidence="2" id="KW-0472">Membrane</keyword>
<organism evidence="3 4">
    <name type="scientific">Aspergillus coremiiformis</name>
    <dbReference type="NCBI Taxonomy" id="138285"/>
    <lineage>
        <taxon>Eukaryota</taxon>
        <taxon>Fungi</taxon>
        <taxon>Dikarya</taxon>
        <taxon>Ascomycota</taxon>
        <taxon>Pezizomycotina</taxon>
        <taxon>Eurotiomycetes</taxon>
        <taxon>Eurotiomycetidae</taxon>
        <taxon>Eurotiales</taxon>
        <taxon>Aspergillaceae</taxon>
        <taxon>Aspergillus</taxon>
        <taxon>Aspergillus subgen. Circumdati</taxon>
    </lineage>
</organism>
<sequence>MQSARENRFRLSRTNEPRQSSLHSQLFFSFFFVFSLSPLVSPTRTPVTIRLNLPSKRDNHN</sequence>
<keyword evidence="2" id="KW-1133">Transmembrane helix</keyword>
<reference evidence="4" key="1">
    <citation type="submission" date="2019-04" db="EMBL/GenBank/DDBJ databases">
        <title>Friends and foes A comparative genomics studyof 23 Aspergillus species from section Flavi.</title>
        <authorList>
            <consortium name="DOE Joint Genome Institute"/>
            <person name="Kjaerbolling I."/>
            <person name="Vesth T."/>
            <person name="Frisvad J.C."/>
            <person name="Nybo J.L."/>
            <person name="Theobald S."/>
            <person name="Kildgaard S."/>
            <person name="Isbrandt T."/>
            <person name="Kuo A."/>
            <person name="Sato A."/>
            <person name="Lyhne E.K."/>
            <person name="Kogle M.E."/>
            <person name="Wiebenga A."/>
            <person name="Kun R.S."/>
            <person name="Lubbers R.J."/>
            <person name="Makela M.R."/>
            <person name="Barry K."/>
            <person name="Chovatia M."/>
            <person name="Clum A."/>
            <person name="Daum C."/>
            <person name="Haridas S."/>
            <person name="He G."/>
            <person name="LaButti K."/>
            <person name="Lipzen A."/>
            <person name="Mondo S."/>
            <person name="Riley R."/>
            <person name="Salamov A."/>
            <person name="Simmons B.A."/>
            <person name="Magnuson J.K."/>
            <person name="Henrissat B."/>
            <person name="Mortensen U.H."/>
            <person name="Larsen T.O."/>
            <person name="Devries R.P."/>
            <person name="Grigoriev I.V."/>
            <person name="Machida M."/>
            <person name="Baker S.E."/>
            <person name="Andersen M.R."/>
        </authorList>
    </citation>
    <scope>NUCLEOTIDE SEQUENCE [LARGE SCALE GENOMIC DNA]</scope>
    <source>
        <strain evidence="4">CBS 553.77</strain>
    </source>
</reference>
<gene>
    <name evidence="3" type="ORF">BDV28DRAFT_138993</name>
</gene>
<keyword evidence="2" id="KW-0812">Transmembrane</keyword>
<keyword evidence="4" id="KW-1185">Reference proteome</keyword>
<dbReference type="AlphaFoldDB" id="A0A5N6YYJ4"/>
<evidence type="ECO:0000256" key="1">
    <source>
        <dbReference type="SAM" id="MobiDB-lite"/>
    </source>
</evidence>
<dbReference type="EMBL" id="ML739220">
    <property type="protein sequence ID" value="KAE8350511.1"/>
    <property type="molecule type" value="Genomic_DNA"/>
</dbReference>
<proteinExistence type="predicted"/>
<protein>
    <submittedName>
        <fullName evidence="3">Uncharacterized protein</fullName>
    </submittedName>
</protein>
<name>A0A5N6YYJ4_9EURO</name>
<feature type="compositionally biased region" description="Basic and acidic residues" evidence="1">
    <location>
        <begin position="1"/>
        <end position="16"/>
    </location>
</feature>
<evidence type="ECO:0000313" key="3">
    <source>
        <dbReference type="EMBL" id="KAE8350511.1"/>
    </source>
</evidence>
<feature type="region of interest" description="Disordered" evidence="1">
    <location>
        <begin position="1"/>
        <end position="20"/>
    </location>
</feature>
<accession>A0A5N6YYJ4</accession>
<evidence type="ECO:0000256" key="2">
    <source>
        <dbReference type="SAM" id="Phobius"/>
    </source>
</evidence>